<keyword evidence="2" id="KW-1185">Reference proteome</keyword>
<dbReference type="Proteomes" id="UP000554482">
    <property type="component" value="Unassembled WGS sequence"/>
</dbReference>
<organism evidence="1 2">
    <name type="scientific">Thalictrum thalictroides</name>
    <name type="common">Rue-anemone</name>
    <name type="synonym">Anemone thalictroides</name>
    <dbReference type="NCBI Taxonomy" id="46969"/>
    <lineage>
        <taxon>Eukaryota</taxon>
        <taxon>Viridiplantae</taxon>
        <taxon>Streptophyta</taxon>
        <taxon>Embryophyta</taxon>
        <taxon>Tracheophyta</taxon>
        <taxon>Spermatophyta</taxon>
        <taxon>Magnoliopsida</taxon>
        <taxon>Ranunculales</taxon>
        <taxon>Ranunculaceae</taxon>
        <taxon>Thalictroideae</taxon>
        <taxon>Thalictrum</taxon>
    </lineage>
</organism>
<dbReference type="AlphaFoldDB" id="A0A7J6X435"/>
<accession>A0A7J6X435</accession>
<sequence length="78" mass="8646">METERGGAGSTQVAECKGLLAARWSIKLKVKRLELEKGAADFWEGAPSSLSSWSSNAIMFELKAFTVFFTFFNISFCN</sequence>
<comment type="caution">
    <text evidence="1">The sequence shown here is derived from an EMBL/GenBank/DDBJ whole genome shotgun (WGS) entry which is preliminary data.</text>
</comment>
<gene>
    <name evidence="1" type="ORF">FRX31_007281</name>
</gene>
<reference evidence="1 2" key="1">
    <citation type="submission" date="2020-06" db="EMBL/GenBank/DDBJ databases">
        <title>Transcriptomic and genomic resources for Thalictrum thalictroides and T. hernandezii: Facilitating candidate gene discovery in an emerging model plant lineage.</title>
        <authorList>
            <person name="Arias T."/>
            <person name="Riano-Pachon D.M."/>
            <person name="Di Stilio V.S."/>
        </authorList>
    </citation>
    <scope>NUCLEOTIDE SEQUENCE [LARGE SCALE GENOMIC DNA]</scope>
    <source>
        <strain evidence="2">cv. WT478/WT964</strain>
        <tissue evidence="1">Leaves</tissue>
    </source>
</reference>
<proteinExistence type="predicted"/>
<protein>
    <submittedName>
        <fullName evidence="1">Uncharacterized protein</fullName>
    </submittedName>
</protein>
<dbReference type="EMBL" id="JABWDY010007207">
    <property type="protein sequence ID" value="KAF5203132.1"/>
    <property type="molecule type" value="Genomic_DNA"/>
</dbReference>
<evidence type="ECO:0000313" key="2">
    <source>
        <dbReference type="Proteomes" id="UP000554482"/>
    </source>
</evidence>
<name>A0A7J6X435_THATH</name>
<evidence type="ECO:0000313" key="1">
    <source>
        <dbReference type="EMBL" id="KAF5203132.1"/>
    </source>
</evidence>